<dbReference type="Proteomes" id="UP000571554">
    <property type="component" value="Unassembled WGS sequence"/>
</dbReference>
<keyword evidence="2" id="KW-1185">Reference proteome</keyword>
<proteinExistence type="predicted"/>
<name>A0A7W9U0Q3_9BURK</name>
<evidence type="ECO:0000313" key="2">
    <source>
        <dbReference type="Proteomes" id="UP000571554"/>
    </source>
</evidence>
<dbReference type="RefSeq" id="WP_183726082.1">
    <property type="nucleotide sequence ID" value="NZ_JACHBW010000011.1"/>
</dbReference>
<gene>
    <name evidence="1" type="ORF">F4827_003980</name>
</gene>
<protein>
    <submittedName>
        <fullName evidence="1">Uncharacterized protein</fullName>
    </submittedName>
</protein>
<dbReference type="AlphaFoldDB" id="A0A7W9U0Q3"/>
<evidence type="ECO:0000313" key="1">
    <source>
        <dbReference type="EMBL" id="MBB6104121.1"/>
    </source>
</evidence>
<sequence>MDEATTGAPADGEYLAICRENNPLSAAANGHEQVFPRAQMTVKDGWATFHRDGQEIWNCNARYAAANFVLEKL</sequence>
<organism evidence="1 2">
    <name type="scientific">Paraburkholderia bannensis</name>
    <dbReference type="NCBI Taxonomy" id="765414"/>
    <lineage>
        <taxon>Bacteria</taxon>
        <taxon>Pseudomonadati</taxon>
        <taxon>Pseudomonadota</taxon>
        <taxon>Betaproteobacteria</taxon>
        <taxon>Burkholderiales</taxon>
        <taxon>Burkholderiaceae</taxon>
        <taxon>Paraburkholderia</taxon>
    </lineage>
</organism>
<accession>A0A7W9U0Q3</accession>
<reference evidence="1 2" key="1">
    <citation type="submission" date="2020-08" db="EMBL/GenBank/DDBJ databases">
        <title>Above-ground endophytic microbial communities from plants in different locations in the United States.</title>
        <authorList>
            <person name="Frank C."/>
        </authorList>
    </citation>
    <scope>NUCLEOTIDE SEQUENCE [LARGE SCALE GENOMIC DNA]</scope>
    <source>
        <strain evidence="1 2">WP4_2_2</strain>
    </source>
</reference>
<dbReference type="EMBL" id="JACHBW010000011">
    <property type="protein sequence ID" value="MBB6104121.1"/>
    <property type="molecule type" value="Genomic_DNA"/>
</dbReference>
<comment type="caution">
    <text evidence="1">The sequence shown here is derived from an EMBL/GenBank/DDBJ whole genome shotgun (WGS) entry which is preliminary data.</text>
</comment>